<evidence type="ECO:0000313" key="2">
    <source>
        <dbReference type="EMBL" id="OGN13977.1"/>
    </source>
</evidence>
<protein>
    <submittedName>
        <fullName evidence="2">Uncharacterized protein</fullName>
    </submittedName>
</protein>
<dbReference type="AlphaFoldDB" id="A0A1F8FLA6"/>
<dbReference type="EMBL" id="MGJV01000029">
    <property type="protein sequence ID" value="OGN13977.1"/>
    <property type="molecule type" value="Genomic_DNA"/>
</dbReference>
<evidence type="ECO:0000256" key="1">
    <source>
        <dbReference type="SAM" id="Phobius"/>
    </source>
</evidence>
<keyword evidence="1" id="KW-0472">Membrane</keyword>
<sequence length="122" mass="12805">MNKISKTTLVALAVIAVLMPVLVLAASLPTPMPPTTGQAITLNEIEGLVKRIAQFLIIISVILAVIFIIWGGVMYMAARGNEEQATKAKTTIFNGIIGAAVVLGVGVILQTLAGLITRSFFA</sequence>
<dbReference type="InterPro" id="IPR043993">
    <property type="entry name" value="T4SS_pilin"/>
</dbReference>
<feature type="transmembrane region" description="Helical" evidence="1">
    <location>
        <begin position="90"/>
        <end position="116"/>
    </location>
</feature>
<keyword evidence="1" id="KW-0812">Transmembrane</keyword>
<keyword evidence="1" id="KW-1133">Transmembrane helix</keyword>
<accession>A0A1F8FLA6</accession>
<gene>
    <name evidence="2" type="ORF">A3J47_04255</name>
</gene>
<proteinExistence type="predicted"/>
<feature type="transmembrane region" description="Helical" evidence="1">
    <location>
        <begin position="52"/>
        <end position="78"/>
    </location>
</feature>
<comment type="caution">
    <text evidence="2">The sequence shown here is derived from an EMBL/GenBank/DDBJ whole genome shotgun (WGS) entry which is preliminary data.</text>
</comment>
<evidence type="ECO:0000313" key="3">
    <source>
        <dbReference type="Proteomes" id="UP000176581"/>
    </source>
</evidence>
<dbReference type="Proteomes" id="UP000176581">
    <property type="component" value="Unassembled WGS sequence"/>
</dbReference>
<reference evidence="2 3" key="1">
    <citation type="journal article" date="2016" name="Nat. Commun.">
        <title>Thousands of microbial genomes shed light on interconnected biogeochemical processes in an aquifer system.</title>
        <authorList>
            <person name="Anantharaman K."/>
            <person name="Brown C.T."/>
            <person name="Hug L.A."/>
            <person name="Sharon I."/>
            <person name="Castelle C.J."/>
            <person name="Probst A.J."/>
            <person name="Thomas B.C."/>
            <person name="Singh A."/>
            <person name="Wilkins M.J."/>
            <person name="Karaoz U."/>
            <person name="Brodie E.L."/>
            <person name="Williams K.H."/>
            <person name="Hubbard S.S."/>
            <person name="Banfield J.F."/>
        </authorList>
    </citation>
    <scope>NUCLEOTIDE SEQUENCE [LARGE SCALE GENOMIC DNA]</scope>
</reference>
<dbReference type="Pfam" id="PF18895">
    <property type="entry name" value="T4SS_pilin"/>
    <property type="match status" value="1"/>
</dbReference>
<name>A0A1F8FLA6_9BACT</name>
<organism evidence="2 3">
    <name type="scientific">Candidatus Yanofskybacteria bacterium RIFCSPHIGHO2_02_FULL_43_22</name>
    <dbReference type="NCBI Taxonomy" id="1802681"/>
    <lineage>
        <taxon>Bacteria</taxon>
        <taxon>Candidatus Yanofskyibacteriota</taxon>
    </lineage>
</organism>